<dbReference type="PROSITE" id="PS50005">
    <property type="entry name" value="TPR"/>
    <property type="match status" value="14"/>
</dbReference>
<feature type="repeat" description="TPR" evidence="3">
    <location>
        <begin position="1090"/>
        <end position="1123"/>
    </location>
</feature>
<feature type="repeat" description="TPR" evidence="3">
    <location>
        <begin position="1970"/>
        <end position="2003"/>
    </location>
</feature>
<feature type="repeat" description="TPR" evidence="3">
    <location>
        <begin position="1250"/>
        <end position="1283"/>
    </location>
</feature>
<dbReference type="SUPFAM" id="SSF48452">
    <property type="entry name" value="TPR-like"/>
    <property type="match status" value="8"/>
</dbReference>
<feature type="repeat" description="TPR" evidence="3">
    <location>
        <begin position="1130"/>
        <end position="1163"/>
    </location>
</feature>
<organism evidence="5 6">
    <name type="scientific">Nostoc linckia FACHB-391</name>
    <dbReference type="NCBI Taxonomy" id="2692906"/>
    <lineage>
        <taxon>Bacteria</taxon>
        <taxon>Bacillati</taxon>
        <taxon>Cyanobacteriota</taxon>
        <taxon>Cyanophyceae</taxon>
        <taxon>Nostocales</taxon>
        <taxon>Nostocaceae</taxon>
        <taxon>Nostoc</taxon>
    </lineage>
</organism>
<reference evidence="5 6" key="1">
    <citation type="journal article" date="2020" name="ISME J.">
        <title>Comparative genomics reveals insights into cyanobacterial evolution and habitat adaptation.</title>
        <authorList>
            <person name="Chen M.Y."/>
            <person name="Teng W.K."/>
            <person name="Zhao L."/>
            <person name="Hu C.X."/>
            <person name="Zhou Y.K."/>
            <person name="Han B.P."/>
            <person name="Song L.R."/>
            <person name="Shu W.S."/>
        </authorList>
    </citation>
    <scope>NUCLEOTIDE SEQUENCE [LARGE SCALE GENOMIC DNA]</scope>
    <source>
        <strain evidence="5 6">FACHB-391</strain>
    </source>
</reference>
<feature type="repeat" description="TPR" evidence="3">
    <location>
        <begin position="1010"/>
        <end position="1043"/>
    </location>
</feature>
<accession>A0ABR8EUC8</accession>
<feature type="repeat" description="TPR" evidence="3">
    <location>
        <begin position="1490"/>
        <end position="1523"/>
    </location>
</feature>
<dbReference type="PANTHER" id="PTHR45641:SF19">
    <property type="entry name" value="NEPHROCYSTIN-3"/>
    <property type="match status" value="1"/>
</dbReference>
<feature type="repeat" description="TPR" evidence="3">
    <location>
        <begin position="1810"/>
        <end position="1843"/>
    </location>
</feature>
<feature type="domain" description="NACHT" evidence="4">
    <location>
        <begin position="283"/>
        <end position="430"/>
    </location>
</feature>
<dbReference type="SUPFAM" id="SSF52540">
    <property type="entry name" value="P-loop containing nucleoside triphosphate hydrolases"/>
    <property type="match status" value="1"/>
</dbReference>
<comment type="caution">
    <text evidence="5">The sequence shown here is derived from an EMBL/GenBank/DDBJ whole genome shotgun (WGS) entry which is preliminary data.</text>
</comment>
<evidence type="ECO:0000313" key="5">
    <source>
        <dbReference type="EMBL" id="MBD2561345.1"/>
    </source>
</evidence>
<dbReference type="Pfam" id="PF13181">
    <property type="entry name" value="TPR_8"/>
    <property type="match status" value="1"/>
</dbReference>
<evidence type="ECO:0000256" key="3">
    <source>
        <dbReference type="PROSITE-ProRule" id="PRU00339"/>
    </source>
</evidence>
<dbReference type="InterPro" id="IPR011990">
    <property type="entry name" value="TPR-like_helical_dom_sf"/>
</dbReference>
<evidence type="ECO:0000256" key="2">
    <source>
        <dbReference type="ARBA" id="ARBA00022803"/>
    </source>
</evidence>
<feature type="repeat" description="TPR" evidence="3">
    <location>
        <begin position="1330"/>
        <end position="1363"/>
    </location>
</feature>
<keyword evidence="6" id="KW-1185">Reference proteome</keyword>
<keyword evidence="1" id="KW-0677">Repeat</keyword>
<dbReference type="SMART" id="SM00028">
    <property type="entry name" value="TPR"/>
    <property type="match status" value="29"/>
</dbReference>
<dbReference type="InterPro" id="IPR006597">
    <property type="entry name" value="Sel1-like"/>
</dbReference>
<protein>
    <submittedName>
        <fullName evidence="5">Tetratricopeptide repeat protein</fullName>
    </submittedName>
</protein>
<dbReference type="PANTHER" id="PTHR45641">
    <property type="entry name" value="TETRATRICOPEPTIDE REPEAT PROTEIN (AFU_ORTHOLOGUE AFUA_6G03870)"/>
    <property type="match status" value="1"/>
</dbReference>
<gene>
    <name evidence="5" type="ORF">H6G95_12095</name>
</gene>
<dbReference type="SMART" id="SM00671">
    <property type="entry name" value="SEL1"/>
    <property type="match status" value="9"/>
</dbReference>
<feature type="repeat" description="TPR" evidence="3">
    <location>
        <begin position="1650"/>
        <end position="1683"/>
    </location>
</feature>
<feature type="repeat" description="TPR" evidence="3">
    <location>
        <begin position="1410"/>
        <end position="1443"/>
    </location>
</feature>
<keyword evidence="2 3" id="KW-0802">TPR repeat</keyword>
<dbReference type="EMBL" id="JACJTE010000010">
    <property type="protein sequence ID" value="MBD2561345.1"/>
    <property type="molecule type" value="Genomic_DNA"/>
</dbReference>
<dbReference type="Gene3D" id="1.25.40.10">
    <property type="entry name" value="Tetratricopeptide repeat domain"/>
    <property type="match status" value="10"/>
</dbReference>
<sequence>MASNESITYSISANDATELKKLVSFLELSSGTTTIFAIAPESGPQHPVVEAIKLLLSYGDHTFHEPQNFFYSDNSLYNFLYSLDETGLHNSQNKRKLVMAFGIDQLPTSRLKQEMKQLNLGRDSLFGRELVIIFWLNKEEFLEEFRNRAPDFWDWRGKLVKFEARPPVNPLFYPYLEWLIAENSYLKISGVMQVQRQVDIFLDQIYVSLQAVRRQQITETSKLDQEMTTFRQAEHRLSVSISSLYDLDEPSYYEPVLLSSIPATSTKTVTTRIDLSHAVRENQYCVILGAPGAGKTTLLRYLALHFATAKRDGNETVIGGEPQEELGKALLPIFFRIADYAERLQQEPKLSLLDYLHQFYRQWEAYFQDEVEAGTEMAALLLEKMHQGQCLILLDGLDEVFEQESRRLIVERIDQFVNTFSTNKFVITSRIAGYRDVKLSSRFAEFTIEDMGSEQVEKFLERWCLAIERAQQPEASEAQWQRAGDDQARKILEAIKDNEGVKRLTANPLLLTILALIHRNGERLPNRRVKLYELAVQTLTEDWQLGKKLPDAPKVLLNQNEVVAFLAPLAYWMHEEKPSGLVTEAEVEQQLAAKLAELNDTDLEADSVRQAVQEFLRKVRETTGLFVERAPGVYGFMHLTFEEYFAARYIADNEVSDILAIIRKHLHEPRWNEPILLALGYYGIYSPKQVNKLVEQLFSNLESYEPVIKGGKLKIKNASSQDAIIIWSNLQEELTTNCKQLELRLKDLIFAGEVLTQVEVNSSRRKKLIQKLVMTYLGLDTDFEDDTTKQLLRLLRQIELFNQKGEVLVRLKEFANDSTLAEEIRVKAQTAILYVACGESGAGLVSCAIDIVNQLEPNIFCRLRELVKELGEEMTSALENSLENYGGDQDSQRALKLLTAISYIRTDKYTKAVELLEEINAQSNVRHSAYIAWSIATCYQEQEKFDQAIDYYQECFEKLALYIDPSAFRLFWRNRGVCYRLHTKYEQSLECFQQALAIDRGFRKSKDDEASDFWNIGKTYQDWGKYKQAIAHYQQSRDLYEQLGKEKDVADLWYCLARCYQDWGKYQQAVEYELKDLAIRQQLDDQANVADAYHQLGRIYQAWGKYEQAIADFQQSRDLYEQLGQDKNVANQWYWLGDCYREWGKYQQALECEQKELAIRQQFDVQSGIGLSYSRLGRIYQAWCKYEQAIAHYQQSCNLYKQLDQEKDIANQWYRLADCYRDWGKYQEAVECEQNDLAIRQQLDDQTRIALAHYQLGRIYQTWSKYEQAITYHQQSRELYEQLGKDKNVASQWYNLAGCYRDWGKYQQALECQQKCLAQCQKLEDQADIASAYFQLGSIHQSWGKYEQAIAYFQQSRDLYEQLGQDKNVASQWYNLAGCYREGGKYQQALECQQECLAERQKLEDQADIASAYFQLGWIHQAWGKYEQAIADFQQSRNLYEQLGQDKNVASQWYNLAGCYQEWGKYQEAVECEQKELAIRQQLDEQPGIGLAYSRLGRIYQAWDKYEQAIAYYQQSRDLYEQLGQDKNIANQWYNLAGCYREWSKYQQALECQQKCLAQYQKLEDKPGIASAYFQLGWIHQAWGKYEQAITYFQQSRNLYEQLGQDKNIANQWYNLAGCYREWGKYQQALECQQKCLAERQKLEDQADIASAYFQLGWIHQAWGKYEQAITYFQQSRDLYEQLGKEKNIASQWYNLAVCYREWGKYQQALECQQKCLAQYQKLEDQADIASAYFQLGWIHQSWGKYEQTITYFQQSRDLYEQLGKEKDVASQWYNLAVCYREWGKYQQALECQQKCLAQYQCLEDEPSIASAYFQLGWIHQAWEKYEQAIAYYHQSRELYEQLGKEKDVANLCYWLADSYSDWGKYEQASECQQQCLIIRQTLNDTSLIAVTYRQLGQIYQAWGKYQQASAYLQQSYDLYEQLGKEKDIANLWYWLASCYRDWGKYQQALEYELKDLAIRQQLDDQTNVADGYNQLGRIYQAWGKYEQAIAYHQQSHDLYEQLGLEKNVANQLSWIASCYRNLKDYTKAIEYYQQSRNLYQHLGHDESAARCYMQLGNNQRLLPKNTSDRAVAFELLSQAEQNIRQAIQTNTTGDYKENLAYDYIIFSLILSERLRLSSIDDSLPQEQIAQFEEYYNIGLTYLAELGQTINRADEALDIARAYLEVSALKNLDRAEELAQESLQVFQEYNRRELEASSRKLLGEIYLSRAQHHQSGSKATAIQFLRESLQIYRELDLNEKASEVEQLIHPNLDNPA</sequence>
<feature type="repeat" description="TPR" evidence="3">
    <location>
        <begin position="1730"/>
        <end position="1763"/>
    </location>
</feature>
<name>A0ABR8EUC8_NOSLI</name>
<evidence type="ECO:0000256" key="1">
    <source>
        <dbReference type="ARBA" id="ARBA00022737"/>
    </source>
</evidence>
<feature type="repeat" description="TPR" evidence="3">
    <location>
        <begin position="1890"/>
        <end position="1923"/>
    </location>
</feature>
<evidence type="ECO:0000313" key="6">
    <source>
        <dbReference type="Proteomes" id="UP000604661"/>
    </source>
</evidence>
<evidence type="ECO:0000259" key="4">
    <source>
        <dbReference type="PROSITE" id="PS50837"/>
    </source>
</evidence>
<dbReference type="InterPro" id="IPR027417">
    <property type="entry name" value="P-loop_NTPase"/>
</dbReference>
<dbReference type="InterPro" id="IPR007111">
    <property type="entry name" value="NACHT_NTPase"/>
</dbReference>
<dbReference type="InterPro" id="IPR019734">
    <property type="entry name" value="TPR_rpt"/>
</dbReference>
<feature type="repeat" description="TPR" evidence="3">
    <location>
        <begin position="1570"/>
        <end position="1603"/>
    </location>
</feature>
<feature type="repeat" description="TPR" evidence="3">
    <location>
        <begin position="969"/>
        <end position="1002"/>
    </location>
</feature>
<dbReference type="PROSITE" id="PS50837">
    <property type="entry name" value="NACHT"/>
    <property type="match status" value="1"/>
</dbReference>
<dbReference type="Pfam" id="PF05729">
    <property type="entry name" value="NACHT"/>
    <property type="match status" value="1"/>
</dbReference>
<dbReference type="Pfam" id="PF13424">
    <property type="entry name" value="TPR_12"/>
    <property type="match status" value="13"/>
</dbReference>
<proteinExistence type="predicted"/>
<dbReference type="Proteomes" id="UP000604661">
    <property type="component" value="Unassembled WGS sequence"/>
</dbReference>
<dbReference type="RefSeq" id="WP_190893152.1">
    <property type="nucleotide sequence ID" value="NZ_JACJTE010000010.1"/>
</dbReference>
<dbReference type="Gene3D" id="3.40.50.300">
    <property type="entry name" value="P-loop containing nucleotide triphosphate hydrolases"/>
    <property type="match status" value="1"/>
</dbReference>